<dbReference type="SUPFAM" id="SSF53474">
    <property type="entry name" value="alpha/beta-Hydrolases"/>
    <property type="match status" value="1"/>
</dbReference>
<evidence type="ECO:0000256" key="1">
    <source>
        <dbReference type="SAM" id="SignalP"/>
    </source>
</evidence>
<dbReference type="PROSITE" id="PS51257">
    <property type="entry name" value="PROKAR_LIPOPROTEIN"/>
    <property type="match status" value="1"/>
</dbReference>
<organism evidence="2">
    <name type="scientific">Deinococcus sonorensis KR-87</name>
    <dbReference type="NCBI Taxonomy" id="694439"/>
    <lineage>
        <taxon>Bacteria</taxon>
        <taxon>Thermotogati</taxon>
        <taxon>Deinococcota</taxon>
        <taxon>Deinococci</taxon>
        <taxon>Deinococcales</taxon>
        <taxon>Deinococcaceae</taxon>
        <taxon>Deinococcus</taxon>
    </lineage>
</organism>
<dbReference type="Gene3D" id="3.40.50.1820">
    <property type="entry name" value="alpha/beta hydrolase"/>
    <property type="match status" value="1"/>
</dbReference>
<feature type="chain" id="PRO_5043717154" description="Esterase" evidence="1">
    <location>
        <begin position="21"/>
        <end position="434"/>
    </location>
</feature>
<gene>
    <name evidence="2" type="ORF">ABOD76_06345</name>
</gene>
<dbReference type="KEGG" id="dsc:ABOD76_06345"/>
<evidence type="ECO:0000313" key="2">
    <source>
        <dbReference type="EMBL" id="XBV85924.1"/>
    </source>
</evidence>
<dbReference type="EMBL" id="CP158299">
    <property type="protein sequence ID" value="XBV85924.1"/>
    <property type="molecule type" value="Genomic_DNA"/>
</dbReference>
<feature type="signal peptide" evidence="1">
    <location>
        <begin position="1"/>
        <end position="20"/>
    </location>
</feature>
<accession>A0AAU7UBR4</accession>
<dbReference type="AlphaFoldDB" id="A0AAU7UBR4"/>
<reference evidence="2" key="1">
    <citation type="submission" date="2024-06" db="EMBL/GenBank/DDBJ databases">
        <title>Draft Genome Sequence of Deinococcus sonorensis Type Strain KR-87, a Biofilm Producing Representative of the Genus Deinococcus.</title>
        <authorList>
            <person name="Boren L.S."/>
            <person name="Grosso R.A."/>
            <person name="Hugenberg-Cox A.N."/>
            <person name="Hill J.T.E."/>
            <person name="Albert C.M."/>
            <person name="Tuohy J.M."/>
        </authorList>
    </citation>
    <scope>NUCLEOTIDE SEQUENCE</scope>
    <source>
        <strain evidence="2">KR-87</strain>
    </source>
</reference>
<dbReference type="RefSeq" id="WP_350243969.1">
    <property type="nucleotide sequence ID" value="NZ_CP158299.1"/>
</dbReference>
<dbReference type="InterPro" id="IPR029058">
    <property type="entry name" value="AB_hydrolase_fold"/>
</dbReference>
<keyword evidence="1" id="KW-0732">Signal</keyword>
<evidence type="ECO:0008006" key="3">
    <source>
        <dbReference type="Google" id="ProtNLM"/>
    </source>
</evidence>
<sequence length="434" mass="45626">MQTPRLVAPLALITALLASCNQTVTLTTEQQVQAAVTTTGVVNAKTTTLTDGSVYLTGTLKGNAFAARFPAKWNGQSVLSAHGYVYPGTAERTPDLSDTVLASTTPGNEPSLGLFPTALSQGYAIANTAYAKTGYAVKEGVAANKQLHDFMKAAGSKSQYMTGISMGGNITVALVEQYPQDFVGAMPYCGVVAGWRAEERYLLDFRVVYDYFTKGTVYALPGNGDAVTVNPALTLPVVQQSVVGLFTKAAQGDLAAKAIIGQVSAVVGAPADPISYITALGSTVYGLQDYLTTTGGTGYSNKDKVYAGSQNDVALNAGVQRISASAESSAYLDANYTPTGNFKAKMLSFHNLVDPLVPYSFEPEFKAIVSKAGNSANLVQQVVDANPVNAADPSKGGPTHCYFTPKQVSYAWNELRAWVDNGVKPAEGENITSK</sequence>
<name>A0AAU7UBR4_9DEIO</name>
<protein>
    <recommendedName>
        <fullName evidence="3">Esterase</fullName>
    </recommendedName>
</protein>
<proteinExistence type="predicted"/>